<feature type="transmembrane region" description="Helical" evidence="1">
    <location>
        <begin position="109"/>
        <end position="128"/>
    </location>
</feature>
<dbReference type="AlphaFoldDB" id="A0A0P1FBF9"/>
<accession>A0A0P1FBF9</accession>
<keyword evidence="1" id="KW-1133">Transmembrane helix</keyword>
<protein>
    <submittedName>
        <fullName evidence="2">Uncharacterized protein</fullName>
    </submittedName>
</protein>
<dbReference type="EMBL" id="CYPW01000032">
    <property type="protein sequence ID" value="CUH53867.1"/>
    <property type="molecule type" value="Genomic_DNA"/>
</dbReference>
<name>A0A0P1FBF9_9RHOB</name>
<keyword evidence="1" id="KW-0812">Transmembrane</keyword>
<dbReference type="STRING" id="321267.SHM7688_03336"/>
<dbReference type="Proteomes" id="UP000054823">
    <property type="component" value="Unassembled WGS sequence"/>
</dbReference>
<keyword evidence="1" id="KW-0472">Membrane</keyword>
<gene>
    <name evidence="2" type="ORF">SHM7688_03336</name>
</gene>
<dbReference type="InterPro" id="IPR011990">
    <property type="entry name" value="TPR-like_helical_dom_sf"/>
</dbReference>
<evidence type="ECO:0000313" key="3">
    <source>
        <dbReference type="Proteomes" id="UP000054823"/>
    </source>
</evidence>
<dbReference type="RefSeq" id="WP_058241038.1">
    <property type="nucleotide sequence ID" value="NZ_CYPW01000032.1"/>
</dbReference>
<keyword evidence="3" id="KW-1185">Reference proteome</keyword>
<organism evidence="2 3">
    <name type="scientific">Shimia marina</name>
    <dbReference type="NCBI Taxonomy" id="321267"/>
    <lineage>
        <taxon>Bacteria</taxon>
        <taxon>Pseudomonadati</taxon>
        <taxon>Pseudomonadota</taxon>
        <taxon>Alphaproteobacteria</taxon>
        <taxon>Rhodobacterales</taxon>
        <taxon>Roseobacteraceae</taxon>
    </lineage>
</organism>
<reference evidence="2 3" key="1">
    <citation type="submission" date="2015-09" db="EMBL/GenBank/DDBJ databases">
        <authorList>
            <consortium name="Swine Surveillance"/>
        </authorList>
    </citation>
    <scope>NUCLEOTIDE SEQUENCE [LARGE SCALE GENOMIC DNA]</scope>
    <source>
        <strain evidence="2 3">CECT 7688</strain>
    </source>
</reference>
<dbReference type="SUPFAM" id="SSF48452">
    <property type="entry name" value="TPR-like"/>
    <property type="match status" value="1"/>
</dbReference>
<dbReference type="Gene3D" id="1.25.40.10">
    <property type="entry name" value="Tetratricopeptide repeat domain"/>
    <property type="match status" value="1"/>
</dbReference>
<sequence length="323" mass="35508">MTVSHTELRPAAERVQAYLQSAHPEALGLLFGRLLKVYLSELSRAALSDVSEDSMALLQRALTTYYTGAGYGESVRFTIDQGRFALMVETLDSQNAALMQEAQKSSGHWLLVLAAACFVIGIFGSQMLDIKKSPHPEDKWAEREAHLVGLPDMSGLNAREIMEQAFPVMLPFVDYPGQKRAAEMFRHALYVEPLNAEAHASFAISMISLAILTMGGGQSRAYLLEADKGLSIASALAPESARVLMARGMRQMLGDDWNAGWVLAERAYAAAPDDPFISYFYGFVGFYNGQFEKVALATNPDDLELTGKILSAHRLHFGLAQFF</sequence>
<evidence type="ECO:0000256" key="1">
    <source>
        <dbReference type="SAM" id="Phobius"/>
    </source>
</evidence>
<evidence type="ECO:0000313" key="2">
    <source>
        <dbReference type="EMBL" id="CUH53867.1"/>
    </source>
</evidence>
<proteinExistence type="predicted"/>